<dbReference type="EMBL" id="FP929052">
    <property type="protein sequence ID" value="CBL16642.1"/>
    <property type="molecule type" value="Genomic_DNA"/>
</dbReference>
<keyword evidence="1" id="KW-0413">Isomerase</keyword>
<reference evidence="1" key="2">
    <citation type="submission" date="2010-03" db="EMBL/GenBank/DDBJ databases">
        <authorList>
            <person name="Pajon A."/>
        </authorList>
    </citation>
    <scope>NUCLEOTIDE SEQUENCE</scope>
    <source>
        <strain evidence="1">Type strain: 18P13</strain>
    </source>
</reference>
<dbReference type="HOGENOM" id="CLU_072580_0_0_9"/>
<dbReference type="KEGG" id="rch:RUM_04070"/>
<accession>D4LAJ7</accession>
<dbReference type="InterPro" id="IPR029033">
    <property type="entry name" value="His_PPase_superfam"/>
</dbReference>
<name>D4LAJ7_RUMC1</name>
<dbReference type="BioCyc" id="RCHA213810:RUM_RS01975-MONOMER"/>
<dbReference type="STRING" id="213810.RUM_04070"/>
<dbReference type="RefSeq" id="WP_015557549.1">
    <property type="nucleotide sequence ID" value="NC_021039.1"/>
</dbReference>
<sequence length="235" mass="26395">MRLIFIRHGDPDYVRDSLTEKGWREADCLAERVARWDVTRVYCSPLGRARDTASRSLEKLGMEAEILPWLEEFSLPVPDPAGGTRIPWDLFPSEWTREEQMFDRNRFTEAPQYASSPLPQAYAAVCAGLDGLLAAHGYVRDGGFYRAVRPNGDTLVFFCHFGITMTLMGHLLNLSPVPLWHGMFMAPTGVTILASEERHGDEAYFRCQVMGDTQHLTAAGEPVSPSGYFTDVFSK</sequence>
<dbReference type="Proteomes" id="UP000007054">
    <property type="component" value="Chromosome"/>
</dbReference>
<dbReference type="GeneID" id="83155239"/>
<keyword evidence="2" id="KW-1185">Reference proteome</keyword>
<dbReference type="OrthoDB" id="9782128at2"/>
<proteinExistence type="predicted"/>
<dbReference type="GO" id="GO:0016853">
    <property type="term" value="F:isomerase activity"/>
    <property type="evidence" value="ECO:0007669"/>
    <property type="project" value="UniProtKB-KW"/>
</dbReference>
<dbReference type="Gene3D" id="3.40.50.1240">
    <property type="entry name" value="Phosphoglycerate mutase-like"/>
    <property type="match status" value="1"/>
</dbReference>
<evidence type="ECO:0000313" key="2">
    <source>
        <dbReference type="Proteomes" id="UP000007054"/>
    </source>
</evidence>
<dbReference type="SMART" id="SM00855">
    <property type="entry name" value="PGAM"/>
    <property type="match status" value="1"/>
</dbReference>
<gene>
    <name evidence="1" type="ordered locus">RUM_04070</name>
</gene>
<reference evidence="1" key="1">
    <citation type="submission" date="2010-03" db="EMBL/GenBank/DDBJ databases">
        <title>The genome sequence of Ruminococcus sp. 18P13.</title>
        <authorList>
            <consortium name="metaHIT consortium -- http://www.metahit.eu/"/>
            <person name="Pajon A."/>
            <person name="Turner K."/>
            <person name="Parkhill J."/>
            <person name="Bernalier A."/>
        </authorList>
    </citation>
    <scope>NUCLEOTIDE SEQUENCE [LARGE SCALE GENOMIC DNA]</scope>
    <source>
        <strain evidence="1">Type strain: 18P13</strain>
    </source>
</reference>
<dbReference type="EC" id="5.4.2.1" evidence="1"/>
<dbReference type="SUPFAM" id="SSF53254">
    <property type="entry name" value="Phosphoglycerate mutase-like"/>
    <property type="match status" value="1"/>
</dbReference>
<evidence type="ECO:0000313" key="1">
    <source>
        <dbReference type="EMBL" id="CBL16642.1"/>
    </source>
</evidence>
<dbReference type="InterPro" id="IPR013078">
    <property type="entry name" value="His_Pase_superF_clade-1"/>
</dbReference>
<organism evidence="1 2">
    <name type="scientific">Ruminococcus champanellensis (strain DSM 18848 / JCM 17042 / KCTC 15320 / 18P13)</name>
    <dbReference type="NCBI Taxonomy" id="213810"/>
    <lineage>
        <taxon>Bacteria</taxon>
        <taxon>Bacillati</taxon>
        <taxon>Bacillota</taxon>
        <taxon>Clostridia</taxon>
        <taxon>Eubacteriales</taxon>
        <taxon>Oscillospiraceae</taxon>
        <taxon>Ruminococcus</taxon>
    </lineage>
</organism>
<dbReference type="CDD" id="cd07067">
    <property type="entry name" value="HP_PGM_like"/>
    <property type="match status" value="1"/>
</dbReference>
<protein>
    <submittedName>
        <fullName evidence="1">Fructose-2,6-bisphosphatase</fullName>
        <ecNumber evidence="1">5.4.2.1</ecNumber>
    </submittedName>
</protein>
<dbReference type="Pfam" id="PF00300">
    <property type="entry name" value="His_Phos_1"/>
    <property type="match status" value="1"/>
</dbReference>
<dbReference type="PATRIC" id="fig|213810.4.peg.315"/>
<dbReference type="AlphaFoldDB" id="D4LAJ7"/>